<dbReference type="Gene3D" id="3.30.470.20">
    <property type="entry name" value="ATP-grasp fold, B domain"/>
    <property type="match status" value="1"/>
</dbReference>
<evidence type="ECO:0000256" key="1">
    <source>
        <dbReference type="ARBA" id="ARBA00009182"/>
    </source>
</evidence>
<feature type="binding site" evidence="10">
    <location>
        <position position="213"/>
    </location>
    <ligand>
        <name>Mg(2+)</name>
        <dbReference type="ChEBI" id="CHEBI:18420"/>
    </ligand>
</feature>
<dbReference type="PIRSF" id="PIRSF001554">
    <property type="entry name" value="SucCS_beta"/>
    <property type="match status" value="1"/>
</dbReference>
<feature type="binding site" evidence="10">
    <location>
        <position position="107"/>
    </location>
    <ligand>
        <name>ATP</name>
        <dbReference type="ChEBI" id="CHEBI:30616"/>
    </ligand>
</feature>
<dbReference type="GO" id="GO:0006104">
    <property type="term" value="P:succinyl-CoA metabolic process"/>
    <property type="evidence" value="ECO:0007669"/>
    <property type="project" value="TreeGrafter"/>
</dbReference>
<dbReference type="eggNOG" id="COG0045">
    <property type="taxonomic scope" value="Bacteria"/>
</dbReference>
<dbReference type="Pfam" id="PF08442">
    <property type="entry name" value="ATP-grasp_2"/>
    <property type="match status" value="1"/>
</dbReference>
<comment type="catalytic activity">
    <reaction evidence="10">
        <text>succinate + ATP + CoA = succinyl-CoA + ADP + phosphate</text>
        <dbReference type="Rhea" id="RHEA:17661"/>
        <dbReference type="ChEBI" id="CHEBI:30031"/>
        <dbReference type="ChEBI" id="CHEBI:30616"/>
        <dbReference type="ChEBI" id="CHEBI:43474"/>
        <dbReference type="ChEBI" id="CHEBI:57287"/>
        <dbReference type="ChEBI" id="CHEBI:57292"/>
        <dbReference type="ChEBI" id="CHEBI:456216"/>
        <dbReference type="EC" id="6.2.1.5"/>
    </reaction>
</comment>
<dbReference type="GO" id="GO:0000287">
    <property type="term" value="F:magnesium ion binding"/>
    <property type="evidence" value="ECO:0007669"/>
    <property type="project" value="UniProtKB-UniRule"/>
</dbReference>
<feature type="binding site" evidence="10">
    <location>
        <position position="102"/>
    </location>
    <ligand>
        <name>ATP</name>
        <dbReference type="ChEBI" id="CHEBI:30616"/>
    </ligand>
</feature>
<comment type="similarity">
    <text evidence="1 10">Belongs to the succinate/malate CoA ligase beta subunit family.</text>
</comment>
<feature type="domain" description="ATP-grasp" evidence="11">
    <location>
        <begin position="9"/>
        <end position="55"/>
    </location>
</feature>
<comment type="function">
    <text evidence="10">Succinyl-CoA synthetase functions in the citric acid cycle (TCA), coupling the hydrolysis of succinyl-CoA to the synthesis of either ATP or GTP and thus represents the only step of substrate-level phosphorylation in the TCA. The beta subunit provides nucleotide specificity of the enzyme and binds the substrate succinate, while the binding sites for coenzyme A and phosphate are found in the alpha subunit.</text>
</comment>
<evidence type="ECO:0000313" key="13">
    <source>
        <dbReference type="Proteomes" id="UP000028702"/>
    </source>
</evidence>
<comment type="catalytic activity">
    <reaction evidence="8">
        <text>(S)-malate + ATP + CoA = (S)-malyl-CoA + ADP + phosphate</text>
        <dbReference type="Rhea" id="RHEA:26193"/>
        <dbReference type="ChEBI" id="CHEBI:15589"/>
        <dbReference type="ChEBI" id="CHEBI:30616"/>
        <dbReference type="ChEBI" id="CHEBI:43474"/>
        <dbReference type="ChEBI" id="CHEBI:57287"/>
        <dbReference type="ChEBI" id="CHEBI:57317"/>
        <dbReference type="ChEBI" id="CHEBI:456216"/>
        <dbReference type="EC" id="6.2.1.9"/>
    </reaction>
</comment>
<feature type="binding site" evidence="10">
    <location>
        <position position="264"/>
    </location>
    <ligand>
        <name>substrate</name>
        <note>ligand shared with subunit alpha</note>
    </ligand>
</feature>
<evidence type="ECO:0000256" key="6">
    <source>
        <dbReference type="ARBA" id="ARBA00022840"/>
    </source>
</evidence>
<keyword evidence="6 10" id="KW-0067">ATP-binding</keyword>
<dbReference type="FunFam" id="3.40.50.261:FF:000001">
    <property type="entry name" value="Succinate--CoA ligase [ADP-forming] subunit beta"/>
    <property type="match status" value="1"/>
</dbReference>
<dbReference type="STRING" id="1333998.M2A_0799"/>
<dbReference type="GO" id="GO:0004776">
    <property type="term" value="F:succinate-CoA ligase (GDP-forming) activity"/>
    <property type="evidence" value="ECO:0007669"/>
    <property type="project" value="RHEA"/>
</dbReference>
<keyword evidence="3 10" id="KW-0436">Ligase</keyword>
<dbReference type="AlphaFoldDB" id="A0A081B8D2"/>
<evidence type="ECO:0000256" key="10">
    <source>
        <dbReference type="HAMAP-Rule" id="MF_00558"/>
    </source>
</evidence>
<dbReference type="GO" id="GO:0004775">
    <property type="term" value="F:succinate-CoA ligase (ADP-forming) activity"/>
    <property type="evidence" value="ECO:0007669"/>
    <property type="project" value="UniProtKB-UniRule"/>
</dbReference>
<comment type="catalytic activity">
    <reaction evidence="10">
        <text>GTP + succinate + CoA = succinyl-CoA + GDP + phosphate</text>
        <dbReference type="Rhea" id="RHEA:22120"/>
        <dbReference type="ChEBI" id="CHEBI:30031"/>
        <dbReference type="ChEBI" id="CHEBI:37565"/>
        <dbReference type="ChEBI" id="CHEBI:43474"/>
        <dbReference type="ChEBI" id="CHEBI:57287"/>
        <dbReference type="ChEBI" id="CHEBI:57292"/>
        <dbReference type="ChEBI" id="CHEBI:58189"/>
    </reaction>
</comment>
<evidence type="ECO:0000256" key="4">
    <source>
        <dbReference type="ARBA" id="ARBA00022723"/>
    </source>
</evidence>
<comment type="pathway">
    <text evidence="9">One-carbon metabolism; formaldehyde assimilation via serine pathway.</text>
</comment>
<evidence type="ECO:0000256" key="9">
    <source>
        <dbReference type="ARBA" id="ARBA00060690"/>
    </source>
</evidence>
<comment type="subunit">
    <text evidence="10">Heterotetramer of two alpha and two beta subunits.</text>
</comment>
<feature type="binding site" evidence="10">
    <location>
        <begin position="321"/>
        <end position="323"/>
    </location>
    <ligand>
        <name>substrate</name>
        <note>ligand shared with subunit alpha</note>
    </ligand>
</feature>
<dbReference type="SUPFAM" id="SSF52210">
    <property type="entry name" value="Succinyl-CoA synthetase domains"/>
    <property type="match status" value="1"/>
</dbReference>
<dbReference type="InterPro" id="IPR013815">
    <property type="entry name" value="ATP_grasp_subdomain_1"/>
</dbReference>
<dbReference type="RefSeq" id="WP_045443308.1">
    <property type="nucleotide sequence ID" value="NZ_BBIO01000003.1"/>
</dbReference>
<dbReference type="SUPFAM" id="SSF56059">
    <property type="entry name" value="Glutathione synthetase ATP-binding domain-like"/>
    <property type="match status" value="1"/>
</dbReference>
<evidence type="ECO:0000256" key="7">
    <source>
        <dbReference type="ARBA" id="ARBA00022842"/>
    </source>
</evidence>
<dbReference type="Gene3D" id="3.40.50.261">
    <property type="entry name" value="Succinyl-CoA synthetase domains"/>
    <property type="match status" value="1"/>
</dbReference>
<dbReference type="InterPro" id="IPR013650">
    <property type="entry name" value="ATP-grasp_succ-CoA_synth-type"/>
</dbReference>
<gene>
    <name evidence="10" type="primary">sucC</name>
    <name evidence="12" type="ORF">M2A_0799</name>
</gene>
<dbReference type="FunFam" id="3.30.1490.20:FF:000002">
    <property type="entry name" value="Succinate--CoA ligase [ADP-forming] subunit beta"/>
    <property type="match status" value="1"/>
</dbReference>
<dbReference type="PROSITE" id="PS50975">
    <property type="entry name" value="ATP_GRASP"/>
    <property type="match status" value="1"/>
</dbReference>
<dbReference type="UniPathway" id="UPA00223">
    <property type="reaction ID" value="UER00999"/>
</dbReference>
<keyword evidence="4 10" id="KW-0479">Metal-binding</keyword>
<dbReference type="GO" id="GO:0050074">
    <property type="term" value="F:malate-CoA ligase activity"/>
    <property type="evidence" value="ECO:0007669"/>
    <property type="project" value="UniProtKB-EC"/>
</dbReference>
<dbReference type="EC" id="6.2.1.5" evidence="10"/>
<dbReference type="PROSITE" id="PS01217">
    <property type="entry name" value="SUCCINYL_COA_LIG_3"/>
    <property type="match status" value="1"/>
</dbReference>
<keyword evidence="2 10" id="KW-0816">Tricarboxylic acid cycle</keyword>
<dbReference type="InterPro" id="IPR005809">
    <property type="entry name" value="Succ_CoA_ligase-like_bsu"/>
</dbReference>
<dbReference type="GO" id="GO:0005524">
    <property type="term" value="F:ATP binding"/>
    <property type="evidence" value="ECO:0007669"/>
    <property type="project" value="UniProtKB-UniRule"/>
</dbReference>
<reference evidence="12 13" key="1">
    <citation type="submission" date="2014-07" db="EMBL/GenBank/DDBJ databases">
        <title>Tepidicaulis marinum gen. nov., sp. nov., a novel marine bacterium denitrifying nitrate to nitrous oxide strictly under microaerobic conditions.</title>
        <authorList>
            <person name="Takeuchi M."/>
            <person name="Yamagishi T."/>
            <person name="Kamagata Y."/>
            <person name="Oshima K."/>
            <person name="Hattori M."/>
            <person name="Katayama T."/>
            <person name="Hanada S."/>
            <person name="Tamaki H."/>
            <person name="Marumo K."/>
            <person name="Maeda H."/>
            <person name="Nedachi M."/>
            <person name="Iwasaki W."/>
            <person name="Suwa Y."/>
            <person name="Sakata S."/>
        </authorList>
    </citation>
    <scope>NUCLEOTIDE SEQUENCE [LARGE SCALE GENOMIC DNA]</scope>
    <source>
        <strain evidence="12 13">MA2</strain>
    </source>
</reference>
<dbReference type="Proteomes" id="UP000028702">
    <property type="component" value="Unassembled WGS sequence"/>
</dbReference>
<evidence type="ECO:0000259" key="11">
    <source>
        <dbReference type="PROSITE" id="PS50975"/>
    </source>
</evidence>
<evidence type="ECO:0000256" key="8">
    <source>
        <dbReference type="ARBA" id="ARBA00052241"/>
    </source>
</evidence>
<keyword evidence="7 10" id="KW-0460">Magnesium</keyword>
<evidence type="ECO:0000256" key="3">
    <source>
        <dbReference type="ARBA" id="ARBA00022598"/>
    </source>
</evidence>
<protein>
    <recommendedName>
        <fullName evidence="10">Succinate--CoA ligase [ADP-forming] subunit beta</fullName>
        <ecNumber evidence="10">6.2.1.5</ecNumber>
    </recommendedName>
    <alternativeName>
        <fullName evidence="10">Succinyl-CoA synthetase subunit beta</fullName>
        <shortName evidence="10">SCS-beta</shortName>
    </alternativeName>
</protein>
<comment type="pathway">
    <text evidence="10">Carbohydrate metabolism; tricarboxylic acid cycle; succinate from succinyl-CoA (ligase route): step 1/1.</text>
</comment>
<dbReference type="GO" id="GO:0005829">
    <property type="term" value="C:cytosol"/>
    <property type="evidence" value="ECO:0007669"/>
    <property type="project" value="TreeGrafter"/>
</dbReference>
<dbReference type="InterPro" id="IPR005811">
    <property type="entry name" value="SUCC_ACL_C"/>
</dbReference>
<feature type="binding site" evidence="10">
    <location>
        <position position="99"/>
    </location>
    <ligand>
        <name>ATP</name>
        <dbReference type="ChEBI" id="CHEBI:30616"/>
    </ligand>
</feature>
<dbReference type="InterPro" id="IPR016102">
    <property type="entry name" value="Succinyl-CoA_synth-like"/>
</dbReference>
<dbReference type="HAMAP" id="MF_00558">
    <property type="entry name" value="Succ_CoA_beta"/>
    <property type="match status" value="1"/>
</dbReference>
<feature type="binding site" evidence="10">
    <location>
        <begin position="53"/>
        <end position="55"/>
    </location>
    <ligand>
        <name>ATP</name>
        <dbReference type="ChEBI" id="CHEBI:30616"/>
    </ligand>
</feature>
<dbReference type="PANTHER" id="PTHR11815">
    <property type="entry name" value="SUCCINYL-COA SYNTHETASE BETA CHAIN"/>
    <property type="match status" value="1"/>
</dbReference>
<feature type="binding site" evidence="10">
    <location>
        <position position="199"/>
    </location>
    <ligand>
        <name>Mg(2+)</name>
        <dbReference type="ChEBI" id="CHEBI:18420"/>
    </ligand>
</feature>
<dbReference type="GO" id="GO:0006099">
    <property type="term" value="P:tricarboxylic acid cycle"/>
    <property type="evidence" value="ECO:0007669"/>
    <property type="project" value="UniProtKB-UniRule"/>
</dbReference>
<evidence type="ECO:0000313" key="12">
    <source>
        <dbReference type="EMBL" id="GAK44300.1"/>
    </source>
</evidence>
<dbReference type="InterPro" id="IPR011761">
    <property type="entry name" value="ATP-grasp"/>
</dbReference>
<keyword evidence="5 10" id="KW-0547">Nucleotide-binding</keyword>
<dbReference type="FunFam" id="3.30.470.20:FF:000002">
    <property type="entry name" value="Succinate--CoA ligase [ADP-forming] subunit beta"/>
    <property type="match status" value="1"/>
</dbReference>
<keyword evidence="13" id="KW-1185">Reference proteome</keyword>
<feature type="binding site" evidence="10">
    <location>
        <position position="46"/>
    </location>
    <ligand>
        <name>ATP</name>
        <dbReference type="ChEBI" id="CHEBI:30616"/>
    </ligand>
</feature>
<dbReference type="NCBIfam" id="TIGR01016">
    <property type="entry name" value="sucCoAbeta"/>
    <property type="match status" value="1"/>
</dbReference>
<evidence type="ECO:0000256" key="2">
    <source>
        <dbReference type="ARBA" id="ARBA00022532"/>
    </source>
</evidence>
<dbReference type="GO" id="GO:0042709">
    <property type="term" value="C:succinate-CoA ligase complex"/>
    <property type="evidence" value="ECO:0007669"/>
    <property type="project" value="TreeGrafter"/>
</dbReference>
<dbReference type="NCBIfam" id="NF001913">
    <property type="entry name" value="PRK00696.1"/>
    <property type="match status" value="1"/>
</dbReference>
<organism evidence="12 13">
    <name type="scientific">Tepidicaulis marinus</name>
    <dbReference type="NCBI Taxonomy" id="1333998"/>
    <lineage>
        <taxon>Bacteria</taxon>
        <taxon>Pseudomonadati</taxon>
        <taxon>Pseudomonadota</taxon>
        <taxon>Alphaproteobacteria</taxon>
        <taxon>Hyphomicrobiales</taxon>
        <taxon>Parvibaculaceae</taxon>
        <taxon>Tepidicaulis</taxon>
    </lineage>
</organism>
<accession>A0A081B8D2</accession>
<sequence>MNIHEYQAKAVLAKYGVPVAKGIPAFTAEEAVKAAKELGGPIWVVKAQIHAGGRGKAGGVKVVKSIEEVEAEAKRMLGLTLVTHQTGPEGKEVKRLYIEDGSAIERELYLSCLVDRATGRVAFIASTEGGMDIEEVAAKTPEKILTFSVDPASGVSGFHGRRIAFALGLKGDQVKQCTALIRNLYTAFVDADMSMLEINPLIVNKDGDLLCLDAKINFDSNALYRHADIVELRDLDEEDPSEIEASKYDLNYVKLDGTIGCMVNGAGLAMATMDIIKLYGEEPANFLDVGGGATKEKVTAAFKIILSDPNVNGILVNIFGGIMRCDIIAEGVVAAAKEVSLNVPLVVRLEGTNVDLGKKIMAESGLPIISADNLADAADKITKAVKEAA</sequence>
<evidence type="ECO:0000256" key="5">
    <source>
        <dbReference type="ARBA" id="ARBA00022741"/>
    </source>
</evidence>
<dbReference type="PANTHER" id="PTHR11815:SF10">
    <property type="entry name" value="SUCCINATE--COA LIGASE [GDP-FORMING] SUBUNIT BETA, MITOCHONDRIAL"/>
    <property type="match status" value="1"/>
</dbReference>
<dbReference type="Gene3D" id="3.30.1490.20">
    <property type="entry name" value="ATP-grasp fold, A domain"/>
    <property type="match status" value="1"/>
</dbReference>
<dbReference type="Pfam" id="PF00549">
    <property type="entry name" value="Ligase_CoA"/>
    <property type="match status" value="1"/>
</dbReference>
<dbReference type="EMBL" id="BBIO01000003">
    <property type="protein sequence ID" value="GAK44300.1"/>
    <property type="molecule type" value="Genomic_DNA"/>
</dbReference>
<comment type="caution">
    <text evidence="12">The sequence shown here is derived from an EMBL/GenBank/DDBJ whole genome shotgun (WGS) entry which is preliminary data.</text>
</comment>
<name>A0A081B8D2_9HYPH</name>
<proteinExistence type="inferred from homology"/>
<comment type="cofactor">
    <cofactor evidence="10">
        <name>Mg(2+)</name>
        <dbReference type="ChEBI" id="CHEBI:18420"/>
    </cofactor>
    <text evidence="10">Binds 1 Mg(2+) ion per subunit.</text>
</comment>
<dbReference type="InterPro" id="IPR017866">
    <property type="entry name" value="Succ-CoA_synthase_bsu_CS"/>
</dbReference>